<dbReference type="Proteomes" id="UP001172101">
    <property type="component" value="Unassembled WGS sequence"/>
</dbReference>
<reference evidence="2" key="1">
    <citation type="submission" date="2023-06" db="EMBL/GenBank/DDBJ databases">
        <title>Genome-scale phylogeny and comparative genomics of the fungal order Sordariales.</title>
        <authorList>
            <consortium name="Lawrence Berkeley National Laboratory"/>
            <person name="Hensen N."/>
            <person name="Bonometti L."/>
            <person name="Westerberg I."/>
            <person name="Brannstrom I.O."/>
            <person name="Guillou S."/>
            <person name="Cros-Aarteil S."/>
            <person name="Calhoun S."/>
            <person name="Haridas S."/>
            <person name="Kuo A."/>
            <person name="Mondo S."/>
            <person name="Pangilinan J."/>
            <person name="Riley R."/>
            <person name="LaButti K."/>
            <person name="Andreopoulos B."/>
            <person name="Lipzen A."/>
            <person name="Chen C."/>
            <person name="Yanf M."/>
            <person name="Daum C."/>
            <person name="Ng V."/>
            <person name="Clum A."/>
            <person name="Steindorff A."/>
            <person name="Ohm R."/>
            <person name="Martin F."/>
            <person name="Silar P."/>
            <person name="Natvig D."/>
            <person name="Lalanne C."/>
            <person name="Gautier V."/>
            <person name="Ament-velasquez S.L."/>
            <person name="Kruys A."/>
            <person name="Hutchinson M.I."/>
            <person name="Powell A.J."/>
            <person name="Barry K."/>
            <person name="Miller A.N."/>
            <person name="Grigoriev I.V."/>
            <person name="Debuchy R."/>
            <person name="Gladieux P."/>
            <person name="Thoren M.H."/>
            <person name="Johannesson H."/>
        </authorList>
    </citation>
    <scope>NUCLEOTIDE SEQUENCE</scope>
    <source>
        <strain evidence="2">SMH2392-1A</strain>
    </source>
</reference>
<name>A0AA40BIC1_9PEZI</name>
<organism evidence="2 3">
    <name type="scientific">Lasiosphaeria miniovina</name>
    <dbReference type="NCBI Taxonomy" id="1954250"/>
    <lineage>
        <taxon>Eukaryota</taxon>
        <taxon>Fungi</taxon>
        <taxon>Dikarya</taxon>
        <taxon>Ascomycota</taxon>
        <taxon>Pezizomycotina</taxon>
        <taxon>Sordariomycetes</taxon>
        <taxon>Sordariomycetidae</taxon>
        <taxon>Sordariales</taxon>
        <taxon>Lasiosphaeriaceae</taxon>
        <taxon>Lasiosphaeria</taxon>
    </lineage>
</organism>
<comment type="caution">
    <text evidence="2">The sequence shown here is derived from an EMBL/GenBank/DDBJ whole genome shotgun (WGS) entry which is preliminary data.</text>
</comment>
<keyword evidence="3" id="KW-1185">Reference proteome</keyword>
<protein>
    <submittedName>
        <fullName evidence="2">Uncharacterized protein</fullName>
    </submittedName>
</protein>
<gene>
    <name evidence="2" type="ORF">B0T26DRAFT_798416</name>
</gene>
<evidence type="ECO:0000313" key="2">
    <source>
        <dbReference type="EMBL" id="KAK0734618.1"/>
    </source>
</evidence>
<proteinExistence type="predicted"/>
<feature type="compositionally biased region" description="Basic and acidic residues" evidence="1">
    <location>
        <begin position="97"/>
        <end position="110"/>
    </location>
</feature>
<dbReference type="GeneID" id="85330215"/>
<sequence length="159" mass="17002">MWCLVRCTFSDLAGWAAPRLSGSYWGRSFAVLPKPGILESAGSPEAATMVNRGASVYILHERDLESIVEGIVLDNAQGHPKMVRDSEECSSSSPVTERPRATALHVDEPKPTPGAHPRLPWQMTRSNAAAAVAPAYQIAEDREVAASGPVPADTLRQGA</sequence>
<dbReference type="EMBL" id="JAUIRO010000001">
    <property type="protein sequence ID" value="KAK0734618.1"/>
    <property type="molecule type" value="Genomic_DNA"/>
</dbReference>
<dbReference type="AlphaFoldDB" id="A0AA40BIC1"/>
<evidence type="ECO:0000256" key="1">
    <source>
        <dbReference type="SAM" id="MobiDB-lite"/>
    </source>
</evidence>
<evidence type="ECO:0000313" key="3">
    <source>
        <dbReference type="Proteomes" id="UP001172101"/>
    </source>
</evidence>
<accession>A0AA40BIC1</accession>
<feature type="region of interest" description="Disordered" evidence="1">
    <location>
        <begin position="82"/>
        <end position="120"/>
    </location>
</feature>
<dbReference type="RefSeq" id="XP_060303495.1">
    <property type="nucleotide sequence ID" value="XM_060446945.1"/>
</dbReference>